<dbReference type="SUPFAM" id="SSF49899">
    <property type="entry name" value="Concanavalin A-like lectins/glucanases"/>
    <property type="match status" value="1"/>
</dbReference>
<evidence type="ECO:0000313" key="2">
    <source>
        <dbReference type="EMBL" id="PEH72095.1"/>
    </source>
</evidence>
<evidence type="ECO:0000259" key="1">
    <source>
        <dbReference type="Pfam" id="PF08400"/>
    </source>
</evidence>
<dbReference type="OrthoDB" id="9810174at2"/>
<dbReference type="SUPFAM" id="SSF49464">
    <property type="entry name" value="Carboxypeptidase regulatory domain-like"/>
    <property type="match status" value="1"/>
</dbReference>
<feature type="domain" description="Lambda-like tail fibre protein N-terminal" evidence="1">
    <location>
        <begin position="1"/>
        <end position="131"/>
    </location>
</feature>
<name>A0A2A7U150_EDWTA</name>
<dbReference type="Gene3D" id="2.60.120.200">
    <property type="match status" value="1"/>
</dbReference>
<proteinExistence type="predicted"/>
<dbReference type="InterPro" id="IPR013320">
    <property type="entry name" value="ConA-like_dom_sf"/>
</dbReference>
<comment type="caution">
    <text evidence="2">The sequence shown here is derived from an EMBL/GenBank/DDBJ whole genome shotgun (WGS) entry which is preliminary data.</text>
</comment>
<dbReference type="AlphaFoldDB" id="A0A2A7U150"/>
<evidence type="ECO:0000313" key="3">
    <source>
        <dbReference type="Proteomes" id="UP000219788"/>
    </source>
</evidence>
<dbReference type="Proteomes" id="UP000219788">
    <property type="component" value="Unassembled WGS sequence"/>
</dbReference>
<gene>
    <name evidence="2" type="ORF">CRM76_09280</name>
</gene>
<dbReference type="Gene3D" id="2.60.40.1120">
    <property type="entry name" value="Carboxypeptidase-like, regulatory domain"/>
    <property type="match status" value="1"/>
</dbReference>
<dbReference type="RefSeq" id="WP_098143015.1">
    <property type="nucleotide sequence ID" value="NZ_PDDV01000013.1"/>
</dbReference>
<accession>A0A2A7U150</accession>
<protein>
    <recommendedName>
        <fullName evidence="1">Lambda-like tail fibre protein N-terminal domain-containing protein</fullName>
    </recommendedName>
</protein>
<organism evidence="2 3">
    <name type="scientific">Edwardsiella tarda</name>
    <dbReference type="NCBI Taxonomy" id="636"/>
    <lineage>
        <taxon>Bacteria</taxon>
        <taxon>Pseudomonadati</taxon>
        <taxon>Pseudomonadota</taxon>
        <taxon>Gammaproteobacteria</taxon>
        <taxon>Enterobacterales</taxon>
        <taxon>Hafniaceae</taxon>
        <taxon>Edwardsiella</taxon>
    </lineage>
</organism>
<dbReference type="Pfam" id="PF08400">
    <property type="entry name" value="phage_tail_N"/>
    <property type="match status" value="1"/>
</dbReference>
<sequence length="545" mass="59222">MATTISGKLINGIGEPIKNCKITLKSISTSTTVIAHTTASQAPSAAGDYSMSVEPGKYKVTLGVDGFPPEYVGDIQVYKDSLDGTLNYFLGLPQDDDLRPDAIKHFEAMVDKVASQVAEVEKSKLAAEGSARSAAASADRASQITGLSTVADAISMASVPLPDVWIPFNDSLQMLTGYGEEVKVGAVTVAKMASFSRATTATYTDKSGTRRIAKVDEPRFEKNGLFIEGQGTNLNVKSIDFSSWRTYSGNTLLNTGKTDELGNEIWEWSYIAPEVISNSVVMQNPYGNLTPGRTYTASCFIKGSKDAYVEMYSADSFTRGEYIVEELADGWRRESLTFTTLAQATGYYLRLQVRNPTVPKKILLAGFQLEMSPFATSYILTNGSAVTRARDECSIDTRNNYISAFSGRTMSVYFDSKIGVKGDLWALILSANPARPNKDQVTYSSKLNQIWFDFMTGVVDEYKSVTAPNNGAGFVTVRNGHDGAVVSINGEVTDSQFNASSDALMPSKIYIGGHPSSPGSSLFGHVRNLRIWHSPLTKEQIKVIR</sequence>
<dbReference type="EMBL" id="PDDV01000013">
    <property type="protein sequence ID" value="PEH72095.1"/>
    <property type="molecule type" value="Genomic_DNA"/>
</dbReference>
<dbReference type="InterPro" id="IPR008969">
    <property type="entry name" value="CarboxyPept-like_regulatory"/>
</dbReference>
<dbReference type="InterPro" id="IPR013609">
    <property type="entry name" value="Stf-like_N"/>
</dbReference>
<reference evidence="3" key="1">
    <citation type="submission" date="2017-09" db="EMBL/GenBank/DDBJ databases">
        <title>FDA dAtabase for Regulatory Grade micrObial Sequences (FDA-ARGOS): Supporting development and validation of Infectious Disease Dx tests.</title>
        <authorList>
            <person name="Goldberg B."/>
            <person name="Campos J."/>
            <person name="Tallon L."/>
            <person name="Sadzewicz L."/>
            <person name="Ott S."/>
            <person name="Zhao X."/>
            <person name="Nagaraj S."/>
            <person name="Vavikolanu K."/>
            <person name="Aluvathingal J."/>
            <person name="Nadendla S."/>
            <person name="Geyer C."/>
            <person name="Sichtig H."/>
        </authorList>
    </citation>
    <scope>NUCLEOTIDE SEQUENCE [LARGE SCALE GENOMIC DNA]</scope>
    <source>
        <strain evidence="3">FDAARGOS_370</strain>
    </source>
</reference>